<organism evidence="1 2">
    <name type="scientific">Mucuna pruriens</name>
    <name type="common">Velvet bean</name>
    <name type="synonym">Dolichos pruriens</name>
    <dbReference type="NCBI Taxonomy" id="157652"/>
    <lineage>
        <taxon>Eukaryota</taxon>
        <taxon>Viridiplantae</taxon>
        <taxon>Streptophyta</taxon>
        <taxon>Embryophyta</taxon>
        <taxon>Tracheophyta</taxon>
        <taxon>Spermatophyta</taxon>
        <taxon>Magnoliopsida</taxon>
        <taxon>eudicotyledons</taxon>
        <taxon>Gunneridae</taxon>
        <taxon>Pentapetalae</taxon>
        <taxon>rosids</taxon>
        <taxon>fabids</taxon>
        <taxon>Fabales</taxon>
        <taxon>Fabaceae</taxon>
        <taxon>Papilionoideae</taxon>
        <taxon>50 kb inversion clade</taxon>
        <taxon>NPAAA clade</taxon>
        <taxon>indigoferoid/millettioid clade</taxon>
        <taxon>Phaseoleae</taxon>
        <taxon>Mucuna</taxon>
    </lineage>
</organism>
<reference evidence="1" key="1">
    <citation type="submission" date="2018-05" db="EMBL/GenBank/DDBJ databases">
        <title>Draft genome of Mucuna pruriens seed.</title>
        <authorList>
            <person name="Nnadi N.E."/>
            <person name="Vos R."/>
            <person name="Hasami M.H."/>
            <person name="Devisetty U.K."/>
            <person name="Aguiy J.C."/>
        </authorList>
    </citation>
    <scope>NUCLEOTIDE SEQUENCE [LARGE SCALE GENOMIC DNA]</scope>
    <source>
        <strain evidence="1">JCA_2017</strain>
    </source>
</reference>
<proteinExistence type="predicted"/>
<dbReference type="EMBL" id="QJKJ01005072">
    <property type="protein sequence ID" value="RDX91619.1"/>
    <property type="molecule type" value="Genomic_DNA"/>
</dbReference>
<evidence type="ECO:0000313" key="1">
    <source>
        <dbReference type="EMBL" id="RDX91619.1"/>
    </source>
</evidence>
<protein>
    <submittedName>
        <fullName evidence="1">Uncharacterized protein</fullName>
    </submittedName>
</protein>
<sequence>MGSRAKVEKIIFMLVNAPTSYNVILGRTALNRLRATVLTTHLLGVICVDLRVARKCYDESIRVTNGRHRACTGLEEARVHLLKMDHWFDQEDKRPCPGEDLKEVQVGLETHKKIKIRACTGRSSALPAN</sequence>
<feature type="non-terminal residue" evidence="1">
    <location>
        <position position="1"/>
    </location>
</feature>
<keyword evidence="2" id="KW-1185">Reference proteome</keyword>
<evidence type="ECO:0000313" key="2">
    <source>
        <dbReference type="Proteomes" id="UP000257109"/>
    </source>
</evidence>
<gene>
    <name evidence="1" type="ORF">CR513_26380</name>
</gene>
<dbReference type="OrthoDB" id="1739701at2759"/>
<comment type="caution">
    <text evidence="1">The sequence shown here is derived from an EMBL/GenBank/DDBJ whole genome shotgun (WGS) entry which is preliminary data.</text>
</comment>
<name>A0A371GM32_MUCPR</name>
<dbReference type="Proteomes" id="UP000257109">
    <property type="component" value="Unassembled WGS sequence"/>
</dbReference>
<dbReference type="AlphaFoldDB" id="A0A371GM32"/>
<accession>A0A371GM32</accession>